<dbReference type="InterPro" id="IPR012292">
    <property type="entry name" value="Globin/Proto"/>
</dbReference>
<dbReference type="RefSeq" id="WP_140591672.1">
    <property type="nucleotide sequence ID" value="NZ_VFWZ01000002.1"/>
</dbReference>
<dbReference type="CDD" id="cd08916">
    <property type="entry name" value="TrHb3_P"/>
    <property type="match status" value="1"/>
</dbReference>
<dbReference type="OrthoDB" id="25954at2"/>
<reference evidence="1 2" key="1">
    <citation type="submission" date="2019-06" db="EMBL/GenBank/DDBJ databases">
        <authorList>
            <person name="Meng X."/>
        </authorList>
    </citation>
    <scope>NUCLEOTIDE SEQUENCE [LARGE SCALE GENOMIC DNA]</scope>
    <source>
        <strain evidence="1 2">M625</strain>
    </source>
</reference>
<evidence type="ECO:0000313" key="2">
    <source>
        <dbReference type="Proteomes" id="UP000315540"/>
    </source>
</evidence>
<name>A0A504JHT1_9FLAO</name>
<dbReference type="SUPFAM" id="SSF46458">
    <property type="entry name" value="Globin-like"/>
    <property type="match status" value="1"/>
</dbReference>
<sequence length="142" mass="16647">MKEINNRADVFLLVSSFYKAIRKDAVLGPIFNNHISEKQWSLHIEKLTDFWMTTLFGKACFKGNPGKAHKKVDQNLNHTIDQVHFGIWLQLWFKTIDSFFEGNIAQRAKDAARRMATGQYLMIWKNRPQNQIEINNKNQKPI</sequence>
<organism evidence="1 2">
    <name type="scientific">Aquimarina algicola</name>
    <dbReference type="NCBI Taxonomy" id="2589995"/>
    <lineage>
        <taxon>Bacteria</taxon>
        <taxon>Pseudomonadati</taxon>
        <taxon>Bacteroidota</taxon>
        <taxon>Flavobacteriia</taxon>
        <taxon>Flavobacteriales</taxon>
        <taxon>Flavobacteriaceae</taxon>
        <taxon>Aquimarina</taxon>
    </lineage>
</organism>
<proteinExistence type="predicted"/>
<evidence type="ECO:0000313" key="1">
    <source>
        <dbReference type="EMBL" id="TPN87213.1"/>
    </source>
</evidence>
<dbReference type="Gene3D" id="1.10.490.10">
    <property type="entry name" value="Globins"/>
    <property type="match status" value="1"/>
</dbReference>
<dbReference type="EMBL" id="VFWZ01000002">
    <property type="protein sequence ID" value="TPN87213.1"/>
    <property type="molecule type" value="Genomic_DNA"/>
</dbReference>
<accession>A0A504JHT1</accession>
<dbReference type="GO" id="GO:0020037">
    <property type="term" value="F:heme binding"/>
    <property type="evidence" value="ECO:0007669"/>
    <property type="project" value="InterPro"/>
</dbReference>
<comment type="caution">
    <text evidence="1">The sequence shown here is derived from an EMBL/GenBank/DDBJ whole genome shotgun (WGS) entry which is preliminary data.</text>
</comment>
<dbReference type="InterPro" id="IPR009050">
    <property type="entry name" value="Globin-like_sf"/>
</dbReference>
<gene>
    <name evidence="1" type="ORF">FHK87_06395</name>
</gene>
<dbReference type="Proteomes" id="UP000315540">
    <property type="component" value="Unassembled WGS sequence"/>
</dbReference>
<dbReference type="GO" id="GO:0019825">
    <property type="term" value="F:oxygen binding"/>
    <property type="evidence" value="ECO:0007669"/>
    <property type="project" value="InterPro"/>
</dbReference>
<protein>
    <submittedName>
        <fullName evidence="1">Group III truncated hemoglobin</fullName>
    </submittedName>
</protein>
<dbReference type="AlphaFoldDB" id="A0A504JHT1"/>
<keyword evidence="2" id="KW-1185">Reference proteome</keyword>